<evidence type="ECO:0000256" key="1">
    <source>
        <dbReference type="SAM" id="Coils"/>
    </source>
</evidence>
<organism evidence="3 4">
    <name type="scientific">Jaapia argillacea MUCL 33604</name>
    <dbReference type="NCBI Taxonomy" id="933084"/>
    <lineage>
        <taxon>Eukaryota</taxon>
        <taxon>Fungi</taxon>
        <taxon>Dikarya</taxon>
        <taxon>Basidiomycota</taxon>
        <taxon>Agaricomycotina</taxon>
        <taxon>Agaricomycetes</taxon>
        <taxon>Agaricomycetidae</taxon>
        <taxon>Jaapiales</taxon>
        <taxon>Jaapiaceae</taxon>
        <taxon>Jaapia</taxon>
    </lineage>
</organism>
<protein>
    <submittedName>
        <fullName evidence="3">Uncharacterized protein</fullName>
    </submittedName>
</protein>
<evidence type="ECO:0000313" key="4">
    <source>
        <dbReference type="Proteomes" id="UP000027265"/>
    </source>
</evidence>
<dbReference type="InParanoid" id="A0A067PFS8"/>
<name>A0A067PFS8_9AGAM</name>
<evidence type="ECO:0000313" key="3">
    <source>
        <dbReference type="EMBL" id="KDQ53768.1"/>
    </source>
</evidence>
<feature type="compositionally biased region" description="Low complexity" evidence="2">
    <location>
        <begin position="160"/>
        <end position="174"/>
    </location>
</feature>
<keyword evidence="1" id="KW-0175">Coiled coil</keyword>
<dbReference type="Proteomes" id="UP000027265">
    <property type="component" value="Unassembled WGS sequence"/>
</dbReference>
<feature type="compositionally biased region" description="Pro residues" evidence="2">
    <location>
        <begin position="255"/>
        <end position="270"/>
    </location>
</feature>
<dbReference type="AlphaFoldDB" id="A0A067PFS8"/>
<dbReference type="HOGENOM" id="CLU_1030814_0_0_1"/>
<feature type="compositionally biased region" description="Polar residues" evidence="2">
    <location>
        <begin position="180"/>
        <end position="190"/>
    </location>
</feature>
<feature type="coiled-coil region" evidence="1">
    <location>
        <begin position="49"/>
        <end position="78"/>
    </location>
</feature>
<accession>A0A067PFS8</accession>
<proteinExistence type="predicted"/>
<sequence length="270" mass="29730">MHCQLAGNEIQKLKTKINLKVEKAKGRKSNQFQTQAKFLTSAECDGYYLKQAGEKAEKARIEAEKLAAKESLEKQHAEERLRVVGDPTVSFSGNLKTHKKPYLQTVAFTLVLLTEGTNATLVNNIVMKLKDNPHLASNTRYSGLCHPDLVNMAPNPVQGESSRTEPTPEPSTRPCLPLSAQPQLGGSSHRQIAPTAESHRFESENIPPPPTPGPSGFRNPPTPPHNHQPINAAINPASFYGYSLPYHPLSSLRSPLPPPQYPPYPWCPPQ</sequence>
<feature type="region of interest" description="Disordered" evidence="2">
    <location>
        <begin position="152"/>
        <end position="232"/>
    </location>
</feature>
<feature type="region of interest" description="Disordered" evidence="2">
    <location>
        <begin position="249"/>
        <end position="270"/>
    </location>
</feature>
<keyword evidence="4" id="KW-1185">Reference proteome</keyword>
<evidence type="ECO:0000256" key="2">
    <source>
        <dbReference type="SAM" id="MobiDB-lite"/>
    </source>
</evidence>
<gene>
    <name evidence="3" type="ORF">JAAARDRAFT_197209</name>
</gene>
<dbReference type="EMBL" id="KL197732">
    <property type="protein sequence ID" value="KDQ53768.1"/>
    <property type="molecule type" value="Genomic_DNA"/>
</dbReference>
<reference evidence="4" key="1">
    <citation type="journal article" date="2014" name="Proc. Natl. Acad. Sci. U.S.A.">
        <title>Extensive sampling of basidiomycete genomes demonstrates inadequacy of the white-rot/brown-rot paradigm for wood decay fungi.</title>
        <authorList>
            <person name="Riley R."/>
            <person name="Salamov A.A."/>
            <person name="Brown D.W."/>
            <person name="Nagy L.G."/>
            <person name="Floudas D."/>
            <person name="Held B.W."/>
            <person name="Levasseur A."/>
            <person name="Lombard V."/>
            <person name="Morin E."/>
            <person name="Otillar R."/>
            <person name="Lindquist E.A."/>
            <person name="Sun H."/>
            <person name="LaButti K.M."/>
            <person name="Schmutz J."/>
            <person name="Jabbour D."/>
            <person name="Luo H."/>
            <person name="Baker S.E."/>
            <person name="Pisabarro A.G."/>
            <person name="Walton J.D."/>
            <person name="Blanchette R.A."/>
            <person name="Henrissat B."/>
            <person name="Martin F."/>
            <person name="Cullen D."/>
            <person name="Hibbett D.S."/>
            <person name="Grigoriev I.V."/>
        </authorList>
    </citation>
    <scope>NUCLEOTIDE SEQUENCE [LARGE SCALE GENOMIC DNA]</scope>
    <source>
        <strain evidence="4">MUCL 33604</strain>
    </source>
</reference>